<evidence type="ECO:0000313" key="2">
    <source>
        <dbReference type="Proteomes" id="UP000593571"/>
    </source>
</evidence>
<evidence type="ECO:0000313" key="1">
    <source>
        <dbReference type="EMBL" id="KAF6485378.1"/>
    </source>
</evidence>
<comment type="caution">
    <text evidence="1">The sequence shown here is derived from an EMBL/GenBank/DDBJ whole genome shotgun (WGS) entry which is preliminary data.</text>
</comment>
<protein>
    <submittedName>
        <fullName evidence="1">Uncharacterized protein</fullName>
    </submittedName>
</protein>
<name>A0A7J8IM16_ROUAE</name>
<sequence length="127" mass="14861">MNQFFISFRKRRFSHNCCFLLPPFSPLPDVIFKSCVHVANKYVSKILHSFIMGTHLSPELRCAENIHFFYFPKIQINFYFETLFHSRGRDLISMFGTFCFSFCPRGLCLNSGPLPRNLGAYLRSSVF</sequence>
<reference evidence="1 2" key="1">
    <citation type="journal article" date="2020" name="Nature">
        <title>Six reference-quality genomes reveal evolution of bat adaptations.</title>
        <authorList>
            <person name="Jebb D."/>
            <person name="Huang Z."/>
            <person name="Pippel M."/>
            <person name="Hughes G.M."/>
            <person name="Lavrichenko K."/>
            <person name="Devanna P."/>
            <person name="Winkler S."/>
            <person name="Jermiin L.S."/>
            <person name="Skirmuntt E.C."/>
            <person name="Katzourakis A."/>
            <person name="Burkitt-Gray L."/>
            <person name="Ray D.A."/>
            <person name="Sullivan K.A.M."/>
            <person name="Roscito J.G."/>
            <person name="Kirilenko B.M."/>
            <person name="Davalos L.M."/>
            <person name="Corthals A.P."/>
            <person name="Power M.L."/>
            <person name="Jones G."/>
            <person name="Ransome R.D."/>
            <person name="Dechmann D.K.N."/>
            <person name="Locatelli A.G."/>
            <person name="Puechmaille S.J."/>
            <person name="Fedrigo O."/>
            <person name="Jarvis E.D."/>
            <person name="Hiller M."/>
            <person name="Vernes S.C."/>
            <person name="Myers E.W."/>
            <person name="Teeling E.C."/>
        </authorList>
    </citation>
    <scope>NUCLEOTIDE SEQUENCE [LARGE SCALE GENOMIC DNA]</scope>
    <source>
        <strain evidence="1">MRouAeg1</strain>
        <tissue evidence="1">Muscle</tissue>
    </source>
</reference>
<proteinExistence type="predicted"/>
<dbReference type="Proteomes" id="UP000593571">
    <property type="component" value="Unassembled WGS sequence"/>
</dbReference>
<accession>A0A7J8IM16</accession>
<gene>
    <name evidence="1" type="ORF">HJG63_010595</name>
</gene>
<keyword evidence="2" id="KW-1185">Reference proteome</keyword>
<dbReference type="EMBL" id="JACASE010000003">
    <property type="protein sequence ID" value="KAF6485378.1"/>
    <property type="molecule type" value="Genomic_DNA"/>
</dbReference>
<dbReference type="AlphaFoldDB" id="A0A7J8IM16"/>
<organism evidence="1 2">
    <name type="scientific">Rousettus aegyptiacus</name>
    <name type="common">Egyptian fruit bat</name>
    <name type="synonym">Pteropus aegyptiacus</name>
    <dbReference type="NCBI Taxonomy" id="9407"/>
    <lineage>
        <taxon>Eukaryota</taxon>
        <taxon>Metazoa</taxon>
        <taxon>Chordata</taxon>
        <taxon>Craniata</taxon>
        <taxon>Vertebrata</taxon>
        <taxon>Euteleostomi</taxon>
        <taxon>Mammalia</taxon>
        <taxon>Eutheria</taxon>
        <taxon>Laurasiatheria</taxon>
        <taxon>Chiroptera</taxon>
        <taxon>Yinpterochiroptera</taxon>
        <taxon>Pteropodoidea</taxon>
        <taxon>Pteropodidae</taxon>
        <taxon>Rousettinae</taxon>
        <taxon>Rousettus</taxon>
    </lineage>
</organism>